<gene>
    <name evidence="2" type="ORF">J2S15_002060</name>
</gene>
<dbReference type="RefSeq" id="WP_307407930.1">
    <property type="nucleotide sequence ID" value="NZ_JAUSUR010000003.1"/>
</dbReference>
<dbReference type="InterPro" id="IPR036812">
    <property type="entry name" value="NAD(P)_OxRdtase_dom_sf"/>
</dbReference>
<dbReference type="PANTHER" id="PTHR43364:SF1">
    <property type="entry name" value="OXIDOREDUCTASE YDHF"/>
    <property type="match status" value="1"/>
</dbReference>
<feature type="domain" description="NADP-dependent oxidoreductase" evidence="1">
    <location>
        <begin position="15"/>
        <end position="298"/>
    </location>
</feature>
<dbReference type="InterPro" id="IPR020471">
    <property type="entry name" value="AKR"/>
</dbReference>
<dbReference type="CDD" id="cd19092">
    <property type="entry name" value="AKR_BsYcsN_EcYdhF-like"/>
    <property type="match status" value="1"/>
</dbReference>
<dbReference type="Gene3D" id="3.20.20.100">
    <property type="entry name" value="NADP-dependent oxidoreductase domain"/>
    <property type="match status" value="1"/>
</dbReference>
<keyword evidence="3" id="KW-1185">Reference proteome</keyword>
<evidence type="ECO:0000313" key="2">
    <source>
        <dbReference type="EMBL" id="MDQ0361313.1"/>
    </source>
</evidence>
<dbReference type="InterPro" id="IPR023210">
    <property type="entry name" value="NADP_OxRdtase_dom"/>
</dbReference>
<dbReference type="PRINTS" id="PR00069">
    <property type="entry name" value="ALDKETRDTASE"/>
</dbReference>
<reference evidence="2 3" key="1">
    <citation type="submission" date="2023-07" db="EMBL/GenBank/DDBJ databases">
        <title>Genomic Encyclopedia of Type Strains, Phase IV (KMG-IV): sequencing the most valuable type-strain genomes for metagenomic binning, comparative biology and taxonomic classification.</title>
        <authorList>
            <person name="Goeker M."/>
        </authorList>
    </citation>
    <scope>NUCLEOTIDE SEQUENCE [LARGE SCALE GENOMIC DNA]</scope>
    <source>
        <strain evidence="2 3">DSM 16784</strain>
    </source>
</reference>
<organism evidence="2 3">
    <name type="scientific">Breznakia pachnodae</name>
    <dbReference type="NCBI Taxonomy" id="265178"/>
    <lineage>
        <taxon>Bacteria</taxon>
        <taxon>Bacillati</taxon>
        <taxon>Bacillota</taxon>
        <taxon>Erysipelotrichia</taxon>
        <taxon>Erysipelotrichales</taxon>
        <taxon>Erysipelotrichaceae</taxon>
        <taxon>Breznakia</taxon>
    </lineage>
</organism>
<comment type="caution">
    <text evidence="2">The sequence shown here is derived from an EMBL/GenBank/DDBJ whole genome shotgun (WGS) entry which is preliminary data.</text>
</comment>
<evidence type="ECO:0000313" key="3">
    <source>
        <dbReference type="Proteomes" id="UP001230220"/>
    </source>
</evidence>
<accession>A0ABU0E3P2</accession>
<evidence type="ECO:0000259" key="1">
    <source>
        <dbReference type="Pfam" id="PF00248"/>
    </source>
</evidence>
<dbReference type="Proteomes" id="UP001230220">
    <property type="component" value="Unassembled WGS sequence"/>
</dbReference>
<dbReference type="SUPFAM" id="SSF51430">
    <property type="entry name" value="NAD(P)-linked oxidoreductase"/>
    <property type="match status" value="1"/>
</dbReference>
<protein>
    <submittedName>
        <fullName evidence="2">Oxidoreductase</fullName>
    </submittedName>
</protein>
<sequence>MKYLQLKDDLKVSQLAFGCMRIAGMSVEELEDLVKVSLDQGINFYDHADIYGGGKSEELFGEVLKRNPDMREKMVIQTKCAIRRDKVGYFDFSKEHIINSVDESLKRLQTDYIDILLLHRPDTLMEPSEVAEAFNELEASGKVKYFGVSNMNSMQMELLQSGVKQKLLFNQLQFSPIHAGMVTNGLFANMKEAQAVDHDGSILEYCRLKGVTIQPWSIMQASWEEGTFLDNPDYKEFNDCLQEFADQYNVSKTAIVIAWILRHPANMQPIFGTTKSKHLIEMCAGCDIELSRADWYYIYTKAIGRMLP</sequence>
<dbReference type="EMBL" id="JAUSUR010000003">
    <property type="protein sequence ID" value="MDQ0361313.1"/>
    <property type="molecule type" value="Genomic_DNA"/>
</dbReference>
<dbReference type="PANTHER" id="PTHR43364">
    <property type="entry name" value="NADH-SPECIFIC METHYLGLYOXAL REDUCTASE-RELATED"/>
    <property type="match status" value="1"/>
</dbReference>
<name>A0ABU0E3P2_9FIRM</name>
<dbReference type="Pfam" id="PF00248">
    <property type="entry name" value="Aldo_ket_red"/>
    <property type="match status" value="1"/>
</dbReference>
<dbReference type="InterPro" id="IPR050523">
    <property type="entry name" value="AKR_Detox_Biosynth"/>
</dbReference>
<proteinExistence type="predicted"/>